<proteinExistence type="predicted"/>
<organism evidence="1 2">
    <name type="scientific">Priestia megaterium</name>
    <name type="common">Bacillus megaterium</name>
    <dbReference type="NCBI Taxonomy" id="1404"/>
    <lineage>
        <taxon>Bacteria</taxon>
        <taxon>Bacillati</taxon>
        <taxon>Bacillota</taxon>
        <taxon>Bacilli</taxon>
        <taxon>Bacillales</taxon>
        <taxon>Bacillaceae</taxon>
        <taxon>Priestia</taxon>
    </lineage>
</organism>
<dbReference type="EMBL" id="PQWM01000029">
    <property type="protein sequence ID" value="RDZ11042.1"/>
    <property type="molecule type" value="Genomic_DNA"/>
</dbReference>
<name>A0A3D8WWS3_PRIMG</name>
<dbReference type="RefSeq" id="WP_116077023.1">
    <property type="nucleotide sequence ID" value="NZ_CP187630.1"/>
</dbReference>
<accession>A0A3D8WWS3</accession>
<reference evidence="1 2" key="1">
    <citation type="journal article" date="2018" name="Appl. Environ. Microbiol.">
        <title>Antimicrobial susceptibility testing and tentative epidemiological cut-off values of five Bacillus species relevant for use as animal feed additives or for plant protection.</title>
        <authorList>
            <person name="Agerso Y."/>
            <person name="Stuer-Lauridsen B."/>
            <person name="Bjerre K."/>
            <person name="Jensen M.G."/>
            <person name="Johansen E."/>
            <person name="Bennedsen M."/>
            <person name="Brockmann E."/>
            <person name="Nielsen B."/>
        </authorList>
    </citation>
    <scope>NUCLEOTIDE SEQUENCE [LARGE SCALE GENOMIC DNA]</scope>
    <source>
        <strain evidence="1 2">CHCC20162</strain>
    </source>
</reference>
<dbReference type="AlphaFoldDB" id="A0A3D8WWS3"/>
<dbReference type="Proteomes" id="UP000256519">
    <property type="component" value="Unassembled WGS sequence"/>
</dbReference>
<comment type="caution">
    <text evidence="1">The sequence shown here is derived from an EMBL/GenBank/DDBJ whole genome shotgun (WGS) entry which is preliminary data.</text>
</comment>
<evidence type="ECO:0000313" key="2">
    <source>
        <dbReference type="Proteomes" id="UP000256519"/>
    </source>
</evidence>
<sequence>MTKNNQRYKQKDAQLLGGNITDTELGQELGSIHQEQLLTLFSSCSCFFKCIPSYRMLSSIMNFVRINTLKYILSEHIANI</sequence>
<evidence type="ECO:0000313" key="1">
    <source>
        <dbReference type="EMBL" id="RDZ11042.1"/>
    </source>
</evidence>
<gene>
    <name evidence="1" type="ORF">C3744_21970</name>
</gene>
<protein>
    <submittedName>
        <fullName evidence="1">Uncharacterized protein</fullName>
    </submittedName>
</protein>